<dbReference type="PANTHER" id="PTHR24198:SF194">
    <property type="entry name" value="INVERSIN-A"/>
    <property type="match status" value="1"/>
</dbReference>
<reference evidence="4 5" key="1">
    <citation type="submission" date="2017-10" db="EMBL/GenBank/DDBJ databases">
        <title>Comparative genomics in systemic dimorphic fungi from Ajellomycetaceae.</title>
        <authorList>
            <person name="Munoz J.F."/>
            <person name="Mcewen J.G."/>
            <person name="Clay O.K."/>
            <person name="Cuomo C.A."/>
        </authorList>
    </citation>
    <scope>NUCLEOTIDE SEQUENCE [LARGE SCALE GENOMIC DNA]</scope>
    <source>
        <strain evidence="4 5">UAMH5409</strain>
    </source>
</reference>
<dbReference type="Proteomes" id="UP000223968">
    <property type="component" value="Unassembled WGS sequence"/>
</dbReference>
<dbReference type="PANTHER" id="PTHR24198">
    <property type="entry name" value="ANKYRIN REPEAT AND PROTEIN KINASE DOMAIN-CONTAINING PROTEIN"/>
    <property type="match status" value="1"/>
</dbReference>
<dbReference type="PROSITE" id="PS50088">
    <property type="entry name" value="ANK_REPEAT"/>
    <property type="match status" value="2"/>
</dbReference>
<comment type="caution">
    <text evidence="4">The sequence shown here is derived from an EMBL/GenBank/DDBJ whole genome shotgun (WGS) entry which is preliminary data.</text>
</comment>
<sequence>MDQYFQAFITASIAYLGKRSSLEHAVAQSMPDEVTSQGTGLGEYDFLMLAAVAADDVELALTLLDGDWINYKSQVFGIGLYISAFMGHLVMVNFLMSRGNPQINSECGFFGGALHAASAGGNVGIIQALDRWGANINSPGWMSQSALSMATYALRVEVVPKLLELGVDVSMEDDYGRNMFHILFSVYDRNKAKAMSILSFLLDMRDRDISREMALFVESAEKEGGPNVRLPAKQFTALGYAVRQGHLEVVRLLVEKGPDMDPEKSPEKSPLAAAVAHYYLPMAEYLMDNMADSSRIKKKQYKSALKIAVERGAIHCAQMLLERRSEVIVDETSASLLQQFKARHSHGPGPHFMQLLDAIDANDMSKVQNMLAQGADAHTPRGTSETLPEKEAIIRSMHEKRLIDHPIFRNMLFSKDDASAPSSARGTPIERAAITRNMSIVRIFLDRGAQIRTRILQSSPGFLNRQFDFPMQIWYDFCWMSQGG</sequence>
<gene>
    <name evidence="4" type="ORF">AJ79_02742</name>
</gene>
<proteinExistence type="predicted"/>
<dbReference type="AlphaFoldDB" id="A0A2B7Y0R8"/>
<dbReference type="Gene3D" id="1.25.40.20">
    <property type="entry name" value="Ankyrin repeat-containing domain"/>
    <property type="match status" value="3"/>
</dbReference>
<evidence type="ECO:0000313" key="5">
    <source>
        <dbReference type="Proteomes" id="UP000223968"/>
    </source>
</evidence>
<dbReference type="Pfam" id="PF12796">
    <property type="entry name" value="Ank_2"/>
    <property type="match status" value="1"/>
</dbReference>
<dbReference type="OrthoDB" id="4772757at2759"/>
<dbReference type="EMBL" id="PDNB01000030">
    <property type="protein sequence ID" value="PGH14880.1"/>
    <property type="molecule type" value="Genomic_DNA"/>
</dbReference>
<keyword evidence="1" id="KW-0677">Repeat</keyword>
<evidence type="ECO:0000256" key="1">
    <source>
        <dbReference type="ARBA" id="ARBA00022737"/>
    </source>
</evidence>
<keyword evidence="5" id="KW-1185">Reference proteome</keyword>
<feature type="repeat" description="ANK" evidence="3">
    <location>
        <begin position="233"/>
        <end position="265"/>
    </location>
</feature>
<dbReference type="InterPro" id="IPR002110">
    <property type="entry name" value="Ankyrin_rpt"/>
</dbReference>
<evidence type="ECO:0000313" key="4">
    <source>
        <dbReference type="EMBL" id="PGH14880.1"/>
    </source>
</evidence>
<protein>
    <submittedName>
        <fullName evidence="4">Uncharacterized protein</fullName>
    </submittedName>
</protein>
<evidence type="ECO:0000256" key="3">
    <source>
        <dbReference type="PROSITE-ProRule" id="PRU00023"/>
    </source>
</evidence>
<name>A0A2B7Y0R8_9EURO</name>
<organism evidence="4 5">
    <name type="scientific">Helicocarpus griseus UAMH5409</name>
    <dbReference type="NCBI Taxonomy" id="1447875"/>
    <lineage>
        <taxon>Eukaryota</taxon>
        <taxon>Fungi</taxon>
        <taxon>Dikarya</taxon>
        <taxon>Ascomycota</taxon>
        <taxon>Pezizomycotina</taxon>
        <taxon>Eurotiomycetes</taxon>
        <taxon>Eurotiomycetidae</taxon>
        <taxon>Onygenales</taxon>
        <taxon>Ajellomycetaceae</taxon>
        <taxon>Helicocarpus</taxon>
    </lineage>
</organism>
<evidence type="ECO:0000256" key="2">
    <source>
        <dbReference type="ARBA" id="ARBA00023043"/>
    </source>
</evidence>
<keyword evidence="2 3" id="KW-0040">ANK repeat</keyword>
<dbReference type="InterPro" id="IPR036770">
    <property type="entry name" value="Ankyrin_rpt-contain_sf"/>
</dbReference>
<accession>A0A2B7Y0R8</accession>
<dbReference type="PROSITE" id="PS50297">
    <property type="entry name" value="ANK_REP_REGION"/>
    <property type="match status" value="1"/>
</dbReference>
<dbReference type="STRING" id="1447875.A0A2B7Y0R8"/>
<feature type="repeat" description="ANK" evidence="3">
    <location>
        <begin position="142"/>
        <end position="174"/>
    </location>
</feature>
<dbReference type="SMART" id="SM00248">
    <property type="entry name" value="ANK"/>
    <property type="match status" value="9"/>
</dbReference>
<dbReference type="SUPFAM" id="SSF48403">
    <property type="entry name" value="Ankyrin repeat"/>
    <property type="match status" value="1"/>
</dbReference>